<dbReference type="Proteomes" id="UP001608902">
    <property type="component" value="Unassembled WGS sequence"/>
</dbReference>
<keyword evidence="2" id="KW-0732">Signal</keyword>
<sequence length="113" mass="12982">MFILELFLWFGVTKTVFTNEAIPQELKQKLKKVQTFTELLENAQIVLPLSDEALNANVRTAEVGYNFDESSERESRLQGASFSVIQSRRRQFPSFTRHDAQSDGEINENMHDG</sequence>
<gene>
    <name evidence="3" type="ORF">AB6A40_011405</name>
</gene>
<proteinExistence type="predicted"/>
<feature type="chain" id="PRO_5044762654" evidence="2">
    <location>
        <begin position="19"/>
        <end position="113"/>
    </location>
</feature>
<evidence type="ECO:0000313" key="4">
    <source>
        <dbReference type="Proteomes" id="UP001608902"/>
    </source>
</evidence>
<accession>A0ABD6EXQ5</accession>
<name>A0ABD6EXQ5_9BILA</name>
<feature type="region of interest" description="Disordered" evidence="1">
    <location>
        <begin position="92"/>
        <end position="113"/>
    </location>
</feature>
<evidence type="ECO:0000256" key="1">
    <source>
        <dbReference type="SAM" id="MobiDB-lite"/>
    </source>
</evidence>
<evidence type="ECO:0000313" key="3">
    <source>
        <dbReference type="EMBL" id="MFH4984696.1"/>
    </source>
</evidence>
<reference evidence="3 4" key="1">
    <citation type="submission" date="2024-08" db="EMBL/GenBank/DDBJ databases">
        <title>Gnathostoma spinigerum genome.</title>
        <authorList>
            <person name="Gonzalez-Bertolin B."/>
            <person name="Monzon S."/>
            <person name="Zaballos A."/>
            <person name="Jimenez P."/>
            <person name="Dekumyoy P."/>
            <person name="Varona S."/>
            <person name="Cuesta I."/>
            <person name="Sumanam S."/>
            <person name="Adisakwattana P."/>
            <person name="Gasser R.B."/>
            <person name="Hernandez-Gonzalez A."/>
            <person name="Young N.D."/>
            <person name="Perteguer M.J."/>
        </authorList>
    </citation>
    <scope>NUCLEOTIDE SEQUENCE [LARGE SCALE GENOMIC DNA]</scope>
    <source>
        <strain evidence="3">AL3</strain>
        <tissue evidence="3">Liver</tissue>
    </source>
</reference>
<dbReference type="AlphaFoldDB" id="A0ABD6EXQ5"/>
<evidence type="ECO:0000256" key="2">
    <source>
        <dbReference type="SAM" id="SignalP"/>
    </source>
</evidence>
<organism evidence="3 4">
    <name type="scientific">Gnathostoma spinigerum</name>
    <dbReference type="NCBI Taxonomy" id="75299"/>
    <lineage>
        <taxon>Eukaryota</taxon>
        <taxon>Metazoa</taxon>
        <taxon>Ecdysozoa</taxon>
        <taxon>Nematoda</taxon>
        <taxon>Chromadorea</taxon>
        <taxon>Rhabditida</taxon>
        <taxon>Spirurina</taxon>
        <taxon>Gnathostomatomorpha</taxon>
        <taxon>Gnathostomatoidea</taxon>
        <taxon>Gnathostomatidae</taxon>
        <taxon>Gnathostoma</taxon>
    </lineage>
</organism>
<feature type="signal peptide" evidence="2">
    <location>
        <begin position="1"/>
        <end position="18"/>
    </location>
</feature>
<comment type="caution">
    <text evidence="3">The sequence shown here is derived from an EMBL/GenBank/DDBJ whole genome shotgun (WGS) entry which is preliminary data.</text>
</comment>
<protein>
    <submittedName>
        <fullName evidence="3">Uncharacterized protein</fullName>
    </submittedName>
</protein>
<dbReference type="EMBL" id="JBGFUD010020237">
    <property type="protein sequence ID" value="MFH4984696.1"/>
    <property type="molecule type" value="Genomic_DNA"/>
</dbReference>
<keyword evidence="4" id="KW-1185">Reference proteome</keyword>